<dbReference type="RefSeq" id="WP_048085821.1">
    <property type="nucleotide sequence ID" value="NZ_CALCVY010000080.1"/>
</dbReference>
<evidence type="ECO:0000313" key="3">
    <source>
        <dbReference type="EMBL" id="MBF4475096.1"/>
    </source>
</evidence>
<dbReference type="Pfam" id="PF01381">
    <property type="entry name" value="HTH_3"/>
    <property type="match status" value="1"/>
</dbReference>
<dbReference type="AlphaFoldDB" id="A0A843AMS9"/>
<gene>
    <name evidence="3" type="ORF">ISP06_06450</name>
</gene>
<dbReference type="PANTHER" id="PTHR46558:SF7">
    <property type="entry name" value="TRANSCRIPTIONAL REGULATOR"/>
    <property type="match status" value="1"/>
</dbReference>
<protein>
    <submittedName>
        <fullName evidence="3">Helix-turn-helix transcriptional regulator</fullName>
    </submittedName>
</protein>
<evidence type="ECO:0000259" key="2">
    <source>
        <dbReference type="PROSITE" id="PS50943"/>
    </source>
</evidence>
<dbReference type="InterPro" id="IPR010982">
    <property type="entry name" value="Lambda_DNA-bd_dom_sf"/>
</dbReference>
<keyword evidence="1" id="KW-0238">DNA-binding</keyword>
<dbReference type="Proteomes" id="UP000606900">
    <property type="component" value="Unassembled WGS sequence"/>
</dbReference>
<dbReference type="GO" id="GO:0003677">
    <property type="term" value="F:DNA binding"/>
    <property type="evidence" value="ECO:0007669"/>
    <property type="project" value="UniProtKB-KW"/>
</dbReference>
<dbReference type="InterPro" id="IPR001387">
    <property type="entry name" value="Cro/C1-type_HTH"/>
</dbReference>
<dbReference type="PANTHER" id="PTHR46558">
    <property type="entry name" value="TRACRIPTIONAL REGULATORY PROTEIN-RELATED-RELATED"/>
    <property type="match status" value="1"/>
</dbReference>
<dbReference type="SMART" id="SM00530">
    <property type="entry name" value="HTH_XRE"/>
    <property type="match status" value="1"/>
</dbReference>
<dbReference type="EMBL" id="JADIIL010000023">
    <property type="protein sequence ID" value="MBF4475096.1"/>
    <property type="molecule type" value="Genomic_DNA"/>
</dbReference>
<sequence length="67" mass="7887">MKTRIKEYRKELKMTQEELAEAVNVTRQTIIALEQGRYNPSLVLAYLITKALKKRYIEDVFLLDELG</sequence>
<evidence type="ECO:0000256" key="1">
    <source>
        <dbReference type="ARBA" id="ARBA00023125"/>
    </source>
</evidence>
<dbReference type="PROSITE" id="PS50943">
    <property type="entry name" value="HTH_CROC1"/>
    <property type="match status" value="1"/>
</dbReference>
<name>A0A843AMS9_METFO</name>
<reference evidence="3" key="1">
    <citation type="submission" date="2020-10" db="EMBL/GenBank/DDBJ databases">
        <title>Dehalococcoides mccartyi of a TCE/Cr reducing biochatode.</title>
        <authorList>
            <person name="Matturro B."/>
        </authorList>
    </citation>
    <scope>NUCLEOTIDE SEQUENCE</scope>
    <source>
        <strain evidence="3">Bin2</strain>
    </source>
</reference>
<proteinExistence type="predicted"/>
<feature type="domain" description="HTH cro/C1-type" evidence="2">
    <location>
        <begin position="5"/>
        <end position="66"/>
    </location>
</feature>
<dbReference type="OrthoDB" id="67699at2157"/>
<organism evidence="3 4">
    <name type="scientific">Methanobacterium formicicum</name>
    <dbReference type="NCBI Taxonomy" id="2162"/>
    <lineage>
        <taxon>Archaea</taxon>
        <taxon>Methanobacteriati</taxon>
        <taxon>Methanobacteriota</taxon>
        <taxon>Methanomada group</taxon>
        <taxon>Methanobacteria</taxon>
        <taxon>Methanobacteriales</taxon>
        <taxon>Methanobacteriaceae</taxon>
        <taxon>Methanobacterium</taxon>
    </lineage>
</organism>
<dbReference type="CDD" id="cd00093">
    <property type="entry name" value="HTH_XRE"/>
    <property type="match status" value="1"/>
</dbReference>
<comment type="caution">
    <text evidence="3">The sequence shown here is derived from an EMBL/GenBank/DDBJ whole genome shotgun (WGS) entry which is preliminary data.</text>
</comment>
<evidence type="ECO:0000313" key="4">
    <source>
        <dbReference type="Proteomes" id="UP000606900"/>
    </source>
</evidence>
<dbReference type="GeneID" id="26740581"/>
<accession>A0A843AMS9</accession>
<dbReference type="SUPFAM" id="SSF47413">
    <property type="entry name" value="lambda repressor-like DNA-binding domains"/>
    <property type="match status" value="1"/>
</dbReference>
<dbReference type="Gene3D" id="1.10.260.40">
    <property type="entry name" value="lambda repressor-like DNA-binding domains"/>
    <property type="match status" value="1"/>
</dbReference>